<accession>A0A423VTP5</accession>
<protein>
    <submittedName>
        <fullName evidence="2">Uncharacterized protein</fullName>
    </submittedName>
</protein>
<gene>
    <name evidence="2" type="ORF">VSDG_05983</name>
</gene>
<dbReference type="AlphaFoldDB" id="A0A423VTP5"/>
<evidence type="ECO:0000313" key="2">
    <source>
        <dbReference type="EMBL" id="ROV94449.1"/>
    </source>
</evidence>
<name>A0A423VTP5_CYTCH</name>
<proteinExistence type="predicted"/>
<dbReference type="EMBL" id="LJZO01000028">
    <property type="protein sequence ID" value="ROV94449.1"/>
    <property type="molecule type" value="Genomic_DNA"/>
</dbReference>
<dbReference type="Proteomes" id="UP000284375">
    <property type="component" value="Unassembled WGS sequence"/>
</dbReference>
<feature type="region of interest" description="Disordered" evidence="1">
    <location>
        <begin position="115"/>
        <end position="140"/>
    </location>
</feature>
<evidence type="ECO:0000313" key="3">
    <source>
        <dbReference type="Proteomes" id="UP000284375"/>
    </source>
</evidence>
<sequence length="140" mass="15404">MADHNSSLPNKPTPDVESITKDLAVLCSIHDALDDGIKTQENDLKNMSILQSVARGFDPPIAPGIANFKAAWEAMFRELREAVEKFVTDPNVSQSQIDSLNEQLLSVAEGIRLDAQPCRTKPSKASPMEDQKEEDKGDLK</sequence>
<reference evidence="2 3" key="1">
    <citation type="submission" date="2015-09" db="EMBL/GenBank/DDBJ databases">
        <title>Host preference determinants of Valsa canker pathogens revealed by comparative genomics.</title>
        <authorList>
            <person name="Yin Z."/>
            <person name="Huang L."/>
        </authorList>
    </citation>
    <scope>NUCLEOTIDE SEQUENCE [LARGE SCALE GENOMIC DNA]</scope>
    <source>
        <strain evidence="2 3">YSFL</strain>
    </source>
</reference>
<organism evidence="2 3">
    <name type="scientific">Cytospora chrysosperma</name>
    <name type="common">Cytospora canker fungus</name>
    <name type="synonym">Sphaeria chrysosperma</name>
    <dbReference type="NCBI Taxonomy" id="252740"/>
    <lineage>
        <taxon>Eukaryota</taxon>
        <taxon>Fungi</taxon>
        <taxon>Dikarya</taxon>
        <taxon>Ascomycota</taxon>
        <taxon>Pezizomycotina</taxon>
        <taxon>Sordariomycetes</taxon>
        <taxon>Sordariomycetidae</taxon>
        <taxon>Diaporthales</taxon>
        <taxon>Cytosporaceae</taxon>
        <taxon>Cytospora</taxon>
    </lineage>
</organism>
<feature type="compositionally biased region" description="Basic and acidic residues" evidence="1">
    <location>
        <begin position="127"/>
        <end position="140"/>
    </location>
</feature>
<keyword evidence="3" id="KW-1185">Reference proteome</keyword>
<evidence type="ECO:0000256" key="1">
    <source>
        <dbReference type="SAM" id="MobiDB-lite"/>
    </source>
</evidence>
<comment type="caution">
    <text evidence="2">The sequence shown here is derived from an EMBL/GenBank/DDBJ whole genome shotgun (WGS) entry which is preliminary data.</text>
</comment>